<feature type="region of interest" description="Disordered" evidence="2">
    <location>
        <begin position="90"/>
        <end position="236"/>
    </location>
</feature>
<name>A0A6H5I0Q6_9HYME</name>
<evidence type="ECO:0000313" key="3">
    <source>
        <dbReference type="EMBL" id="CAB0027858.1"/>
    </source>
</evidence>
<feature type="region of interest" description="Disordered" evidence="2">
    <location>
        <begin position="1"/>
        <end position="28"/>
    </location>
</feature>
<gene>
    <name evidence="3" type="ORF">TBRA_LOCUS88</name>
</gene>
<dbReference type="Proteomes" id="UP000479190">
    <property type="component" value="Unassembled WGS sequence"/>
</dbReference>
<sequence length="474" mass="53723">MSIKSSFIDKDFGSCEEPSTLSTDSNERKLARRLRIQRRVEALQKLDGYVDDVVEEHEVTDETLTEKQIQESAELLENLLAEGNEVVNHKCASGQRRARARASPRGSRDSGAALTAPRGQRDRVPRPLRRDKRAMAGDTGLERSARHQRRDGLAARQVRGGAGQEGRHHTRAQGGPAKGRRQVLRGPAQAEGRHQAADRAHREPDHDHGELVRSRAGPRHQDHQERARRPRGELRAQVGRALQAGGGGGGRRGRSQAPAILDDYELEMERLMQEHDEEYRAQKIELEKECQDLQQQLERTKALCLLNAEKLSYNYTVLKSREEENSVVASLQKRKINKLQALLTNLKKNYADFEESTKLEIERLSSQILRAHKSIAELEDKSVHFTRVNEKQYLDIWDMNTHTANELLKKVLHLQRKPMYTLTYKLRTFSLDSRGRSRHLRAHAGHTLGATGQLGIDQGGAAVLSCCRQLHRET</sequence>
<evidence type="ECO:0000256" key="2">
    <source>
        <dbReference type="SAM" id="MobiDB-lite"/>
    </source>
</evidence>
<dbReference type="GO" id="GO:0003352">
    <property type="term" value="P:regulation of cilium movement"/>
    <property type="evidence" value="ECO:0007669"/>
    <property type="project" value="TreeGrafter"/>
</dbReference>
<accession>A0A6H5I0Q6</accession>
<dbReference type="GO" id="GO:0060285">
    <property type="term" value="P:cilium-dependent cell motility"/>
    <property type="evidence" value="ECO:0007669"/>
    <property type="project" value="TreeGrafter"/>
</dbReference>
<feature type="compositionally biased region" description="Basic and acidic residues" evidence="2">
    <location>
        <begin position="191"/>
        <end position="234"/>
    </location>
</feature>
<keyword evidence="4" id="KW-1185">Reference proteome</keyword>
<dbReference type="InterPro" id="IPR039750">
    <property type="entry name" value="DRC1/DRC2"/>
</dbReference>
<dbReference type="EMBL" id="CADCXV010000014">
    <property type="protein sequence ID" value="CAB0027858.1"/>
    <property type="molecule type" value="Genomic_DNA"/>
</dbReference>
<dbReference type="GO" id="GO:0070286">
    <property type="term" value="P:axonemal dynein complex assembly"/>
    <property type="evidence" value="ECO:0007669"/>
    <property type="project" value="InterPro"/>
</dbReference>
<dbReference type="AlphaFoldDB" id="A0A6H5I0Q6"/>
<dbReference type="GO" id="GO:0005858">
    <property type="term" value="C:axonemal dynein complex"/>
    <property type="evidence" value="ECO:0007669"/>
    <property type="project" value="InterPro"/>
</dbReference>
<dbReference type="PANTHER" id="PTHR21625">
    <property type="entry name" value="NYD-SP28 PROTEIN"/>
    <property type="match status" value="1"/>
</dbReference>
<feature type="coiled-coil region" evidence="1">
    <location>
        <begin position="261"/>
        <end position="303"/>
    </location>
</feature>
<evidence type="ECO:0000313" key="4">
    <source>
        <dbReference type="Proteomes" id="UP000479190"/>
    </source>
</evidence>
<feature type="compositionally biased region" description="Basic and acidic residues" evidence="2">
    <location>
        <begin position="140"/>
        <end position="153"/>
    </location>
</feature>
<reference evidence="3 4" key="1">
    <citation type="submission" date="2020-02" db="EMBL/GenBank/DDBJ databases">
        <authorList>
            <person name="Ferguson B K."/>
        </authorList>
    </citation>
    <scope>NUCLEOTIDE SEQUENCE [LARGE SCALE GENOMIC DNA]</scope>
</reference>
<keyword evidence="1" id="KW-0175">Coiled coil</keyword>
<protein>
    <submittedName>
        <fullName evidence="3">Uncharacterized protein</fullName>
    </submittedName>
</protein>
<feature type="compositionally biased region" description="Low complexity" evidence="2">
    <location>
        <begin position="103"/>
        <end position="113"/>
    </location>
</feature>
<proteinExistence type="predicted"/>
<dbReference type="PANTHER" id="PTHR21625:SF1">
    <property type="entry name" value="DYNEIN REGULATORY COMPLEX PROTEIN 1"/>
    <property type="match status" value="1"/>
</dbReference>
<dbReference type="OrthoDB" id="10260459at2759"/>
<evidence type="ECO:0000256" key="1">
    <source>
        <dbReference type="SAM" id="Coils"/>
    </source>
</evidence>
<organism evidence="3 4">
    <name type="scientific">Trichogramma brassicae</name>
    <dbReference type="NCBI Taxonomy" id="86971"/>
    <lineage>
        <taxon>Eukaryota</taxon>
        <taxon>Metazoa</taxon>
        <taxon>Ecdysozoa</taxon>
        <taxon>Arthropoda</taxon>
        <taxon>Hexapoda</taxon>
        <taxon>Insecta</taxon>
        <taxon>Pterygota</taxon>
        <taxon>Neoptera</taxon>
        <taxon>Endopterygota</taxon>
        <taxon>Hymenoptera</taxon>
        <taxon>Apocrita</taxon>
        <taxon>Proctotrupomorpha</taxon>
        <taxon>Chalcidoidea</taxon>
        <taxon>Trichogrammatidae</taxon>
        <taxon>Trichogramma</taxon>
    </lineage>
</organism>
<feature type="coiled-coil region" evidence="1">
    <location>
        <begin position="329"/>
        <end position="381"/>
    </location>
</feature>